<gene>
    <name evidence="2" type="ORF">FEF09_19555</name>
</gene>
<dbReference type="RefSeq" id="WP_146306679.1">
    <property type="nucleotide sequence ID" value="NZ_VOHS01000021.1"/>
</dbReference>
<keyword evidence="3" id="KW-1185">Reference proteome</keyword>
<comment type="caution">
    <text evidence="2">The sequence shown here is derived from an EMBL/GenBank/DDBJ whole genome shotgun (WGS) entry which is preliminary data.</text>
</comment>
<evidence type="ECO:0000313" key="2">
    <source>
        <dbReference type="EMBL" id="TWV98929.1"/>
    </source>
</evidence>
<sequence length="148" mass="16797">MDPEKKNNGLLGLHQSHDGKGPVAWEANEGGTGKFQTMPDYIKGKDGKDKYREATITVFEGNFDQHELAEARKISGDKQLTMEEFMVVTFTHEAYHDTDQKTIDAIKQRMNGGKNDFDVETAAEQKAEQKVFEELKKKRNNNEKTSSQ</sequence>
<dbReference type="EMBL" id="VOHS01000021">
    <property type="protein sequence ID" value="TWV98929.1"/>
    <property type="molecule type" value="Genomic_DNA"/>
</dbReference>
<accession>A0A5C6LR12</accession>
<evidence type="ECO:0000313" key="3">
    <source>
        <dbReference type="Proteomes" id="UP000318815"/>
    </source>
</evidence>
<evidence type="ECO:0000256" key="1">
    <source>
        <dbReference type="SAM" id="MobiDB-lite"/>
    </source>
</evidence>
<proteinExistence type="predicted"/>
<protein>
    <submittedName>
        <fullName evidence="2">Uncharacterized protein</fullName>
    </submittedName>
</protein>
<name>A0A5C6LR12_9BACT</name>
<organism evidence="2 3">
    <name type="scientific">Chitinophaga pinensis</name>
    <dbReference type="NCBI Taxonomy" id="79329"/>
    <lineage>
        <taxon>Bacteria</taxon>
        <taxon>Pseudomonadati</taxon>
        <taxon>Bacteroidota</taxon>
        <taxon>Chitinophagia</taxon>
        <taxon>Chitinophagales</taxon>
        <taxon>Chitinophagaceae</taxon>
        <taxon>Chitinophaga</taxon>
    </lineage>
</organism>
<dbReference type="Proteomes" id="UP000318815">
    <property type="component" value="Unassembled WGS sequence"/>
</dbReference>
<feature type="region of interest" description="Disordered" evidence="1">
    <location>
        <begin position="1"/>
        <end position="41"/>
    </location>
</feature>
<reference evidence="2 3" key="1">
    <citation type="submission" date="2019-08" db="EMBL/GenBank/DDBJ databases">
        <title>Whole genome sequencing of chitin degrading bacteria Chitinophaga pinensis YS16.</title>
        <authorList>
            <person name="Singh R.P."/>
            <person name="Manchanda G."/>
            <person name="Maurya I.K."/>
            <person name="Joshi N.K."/>
            <person name="Srivastava A.K."/>
        </authorList>
    </citation>
    <scope>NUCLEOTIDE SEQUENCE [LARGE SCALE GENOMIC DNA]</scope>
    <source>
        <strain evidence="2 3">YS-16</strain>
    </source>
</reference>
<dbReference type="AlphaFoldDB" id="A0A5C6LR12"/>